<evidence type="ECO:0000259" key="1">
    <source>
        <dbReference type="PROSITE" id="PS50921"/>
    </source>
</evidence>
<reference evidence="2" key="2">
    <citation type="submission" date="2020-09" db="EMBL/GenBank/DDBJ databases">
        <authorList>
            <person name="Sun Q."/>
            <person name="Ohkuma M."/>
        </authorList>
    </citation>
    <scope>NUCLEOTIDE SEQUENCE</scope>
    <source>
        <strain evidence="2">JCM 4346</strain>
    </source>
</reference>
<dbReference type="AlphaFoldDB" id="A0A918FEN5"/>
<dbReference type="Proteomes" id="UP000658320">
    <property type="component" value="Unassembled WGS sequence"/>
</dbReference>
<feature type="domain" description="ANTAR" evidence="1">
    <location>
        <begin position="16"/>
        <end position="77"/>
    </location>
</feature>
<dbReference type="InterPro" id="IPR005561">
    <property type="entry name" value="ANTAR"/>
</dbReference>
<dbReference type="Gene3D" id="1.10.10.10">
    <property type="entry name" value="Winged helix-like DNA-binding domain superfamily/Winged helix DNA-binding domain"/>
    <property type="match status" value="1"/>
</dbReference>
<organism evidence="2 3">
    <name type="scientific">Streptomyces aurantiogriseus</name>
    <dbReference type="NCBI Taxonomy" id="66870"/>
    <lineage>
        <taxon>Bacteria</taxon>
        <taxon>Bacillati</taxon>
        <taxon>Actinomycetota</taxon>
        <taxon>Actinomycetes</taxon>
        <taxon>Kitasatosporales</taxon>
        <taxon>Streptomycetaceae</taxon>
        <taxon>Streptomyces</taxon>
    </lineage>
</organism>
<evidence type="ECO:0000313" key="2">
    <source>
        <dbReference type="EMBL" id="GGR29426.1"/>
    </source>
</evidence>
<sequence>MPAEEQLTEVELNERIAVLEEEVGQLRQAVASHAVVDQAIGVVIAVAHLRPEQGWEVLREISQRTNTKLREVAEYVVQGAHCHWLPDEIHHALTDALRRVKAE</sequence>
<dbReference type="EMBL" id="BMSX01000012">
    <property type="protein sequence ID" value="GGR29426.1"/>
    <property type="molecule type" value="Genomic_DNA"/>
</dbReference>
<keyword evidence="3" id="KW-1185">Reference proteome</keyword>
<reference evidence="2" key="1">
    <citation type="journal article" date="2014" name="Int. J. Syst. Evol. Microbiol.">
        <title>Complete genome sequence of Corynebacterium casei LMG S-19264T (=DSM 44701T), isolated from a smear-ripened cheese.</title>
        <authorList>
            <consortium name="US DOE Joint Genome Institute (JGI-PGF)"/>
            <person name="Walter F."/>
            <person name="Albersmeier A."/>
            <person name="Kalinowski J."/>
            <person name="Ruckert C."/>
        </authorList>
    </citation>
    <scope>NUCLEOTIDE SEQUENCE</scope>
    <source>
        <strain evidence="2">JCM 4346</strain>
    </source>
</reference>
<dbReference type="PROSITE" id="PS50921">
    <property type="entry name" value="ANTAR"/>
    <property type="match status" value="1"/>
</dbReference>
<dbReference type="RefSeq" id="WP_189940129.1">
    <property type="nucleotide sequence ID" value="NZ_BMSX01000012.1"/>
</dbReference>
<dbReference type="InterPro" id="IPR011006">
    <property type="entry name" value="CheY-like_superfamily"/>
</dbReference>
<dbReference type="InterPro" id="IPR036388">
    <property type="entry name" value="WH-like_DNA-bd_sf"/>
</dbReference>
<dbReference type="GO" id="GO:0003723">
    <property type="term" value="F:RNA binding"/>
    <property type="evidence" value="ECO:0007669"/>
    <property type="project" value="InterPro"/>
</dbReference>
<dbReference type="SUPFAM" id="SSF52172">
    <property type="entry name" value="CheY-like"/>
    <property type="match status" value="1"/>
</dbReference>
<dbReference type="InterPro" id="IPR024189">
    <property type="entry name" value="ANTAR_transcrpt_antiterm_reg"/>
</dbReference>
<protein>
    <recommendedName>
        <fullName evidence="1">ANTAR domain-containing protein</fullName>
    </recommendedName>
</protein>
<dbReference type="PIRSF" id="PIRSF010636">
    <property type="entry name" value="ANTAR_solo"/>
    <property type="match status" value="1"/>
</dbReference>
<evidence type="ECO:0000313" key="3">
    <source>
        <dbReference type="Proteomes" id="UP000658320"/>
    </source>
</evidence>
<dbReference type="Pfam" id="PF03861">
    <property type="entry name" value="ANTAR"/>
    <property type="match status" value="1"/>
</dbReference>
<dbReference type="SMART" id="SM01012">
    <property type="entry name" value="ANTAR"/>
    <property type="match status" value="1"/>
</dbReference>
<proteinExistence type="predicted"/>
<name>A0A918FEN5_9ACTN</name>
<gene>
    <name evidence="2" type="ORF">GCM10010251_52110</name>
</gene>
<comment type="caution">
    <text evidence="2">The sequence shown here is derived from an EMBL/GenBank/DDBJ whole genome shotgun (WGS) entry which is preliminary data.</text>
</comment>
<accession>A0A918FEN5</accession>